<evidence type="ECO:0000259" key="1">
    <source>
        <dbReference type="Pfam" id="PF00535"/>
    </source>
</evidence>
<keyword evidence="2" id="KW-0808">Transferase</keyword>
<dbReference type="SUPFAM" id="SSF53448">
    <property type="entry name" value="Nucleotide-diphospho-sugar transferases"/>
    <property type="match status" value="1"/>
</dbReference>
<dbReference type="RefSeq" id="WP_162221556.1">
    <property type="nucleotide sequence ID" value="NZ_JAETUF010000007.1"/>
</dbReference>
<dbReference type="PANTHER" id="PTHR22916">
    <property type="entry name" value="GLYCOSYLTRANSFERASE"/>
    <property type="match status" value="1"/>
</dbReference>
<comment type="caution">
    <text evidence="2">The sequence shown here is derived from an EMBL/GenBank/DDBJ whole genome shotgun (WGS) entry which is preliminary data.</text>
</comment>
<dbReference type="CDD" id="cd00761">
    <property type="entry name" value="Glyco_tranf_GTA_type"/>
    <property type="match status" value="1"/>
</dbReference>
<dbReference type="EMBL" id="VIQT01000016">
    <property type="protein sequence ID" value="NDO39950.1"/>
    <property type="molecule type" value="Genomic_DNA"/>
</dbReference>
<reference evidence="2 3" key="1">
    <citation type="submission" date="2019-06" db="EMBL/GenBank/DDBJ databases">
        <title>Draft genome sequences of 15 bacterial species constituting the stable defined intestinal microbiota of the GM15 gnotobiotic mouse model.</title>
        <authorList>
            <person name="Elie C."/>
            <person name="Mathieu A."/>
            <person name="Saliou A."/>
            <person name="Darnaud M."/>
            <person name="Leulier F."/>
            <person name="Tamellini A."/>
        </authorList>
    </citation>
    <scope>NUCLEOTIDE SEQUENCE [LARGE SCALE GENOMIC DNA]</scope>
    <source>
        <strain evidence="2 3">JM4-15</strain>
    </source>
</reference>
<accession>A0A845SZM2</accession>
<dbReference type="InterPro" id="IPR029044">
    <property type="entry name" value="Nucleotide-diphossugar_trans"/>
</dbReference>
<dbReference type="GO" id="GO:0016758">
    <property type="term" value="F:hexosyltransferase activity"/>
    <property type="evidence" value="ECO:0007669"/>
    <property type="project" value="UniProtKB-ARBA"/>
</dbReference>
<dbReference type="Proteomes" id="UP000462501">
    <property type="component" value="Unassembled WGS sequence"/>
</dbReference>
<feature type="domain" description="Glycosyltransferase 2-like" evidence="1">
    <location>
        <begin position="57"/>
        <end position="178"/>
    </location>
</feature>
<protein>
    <submittedName>
        <fullName evidence="2">Glycosyltransferase family 2 protein</fullName>
    </submittedName>
</protein>
<dbReference type="Pfam" id="PF00535">
    <property type="entry name" value="Glycos_transf_2"/>
    <property type="match status" value="1"/>
</dbReference>
<organism evidence="2 3">
    <name type="scientific">Anaerotruncus colihominis</name>
    <dbReference type="NCBI Taxonomy" id="169435"/>
    <lineage>
        <taxon>Bacteria</taxon>
        <taxon>Bacillati</taxon>
        <taxon>Bacillota</taxon>
        <taxon>Clostridia</taxon>
        <taxon>Eubacteriales</taxon>
        <taxon>Oscillospiraceae</taxon>
        <taxon>Anaerotruncus</taxon>
    </lineage>
</organism>
<evidence type="ECO:0000313" key="3">
    <source>
        <dbReference type="Proteomes" id="UP000462501"/>
    </source>
</evidence>
<proteinExistence type="predicted"/>
<dbReference type="Gene3D" id="3.90.550.10">
    <property type="entry name" value="Spore Coat Polysaccharide Biosynthesis Protein SpsA, Chain A"/>
    <property type="match status" value="1"/>
</dbReference>
<evidence type="ECO:0000313" key="2">
    <source>
        <dbReference type="EMBL" id="NDO39950.1"/>
    </source>
</evidence>
<dbReference type="AlphaFoldDB" id="A0A845SZM2"/>
<sequence length="298" mass="34091">MDTDCNLTPEIKRITDGIRPHDTNIITARNQNLRKMEQSYSEKIHRDDSQLEKPLVSVIMPMYNSEKTVELAIASVQRQDLKSWELIVLDDGSTDASAQIVEQIKSKDSRIRLIVSSINGGVAARRNDGIELANGKYIAFLDSDDCWKADKLHRQLELLQKTGAQLCYTGYCIQGLDGQTDQGYYPPEQTSYEEMLCENVVGCSTVLVEKSCLPCAPFSSRFFHEDYALWLILLRKGVCFVGIPELLVNYRCGGRSSNKLKAALKRWEIYRKQESLSILRAGKYLWSYAWRAKRKYRL</sequence>
<dbReference type="PANTHER" id="PTHR22916:SF3">
    <property type="entry name" value="UDP-GLCNAC:BETAGAL BETA-1,3-N-ACETYLGLUCOSAMINYLTRANSFERASE-LIKE PROTEIN 1"/>
    <property type="match status" value="1"/>
</dbReference>
<name>A0A845SZM2_9FIRM</name>
<gene>
    <name evidence="2" type="ORF">FMM72_12025</name>
</gene>
<dbReference type="InterPro" id="IPR001173">
    <property type="entry name" value="Glyco_trans_2-like"/>
</dbReference>